<evidence type="ECO:0000313" key="1">
    <source>
        <dbReference type="EMBL" id="ALS23715.1"/>
    </source>
</evidence>
<reference evidence="2" key="1">
    <citation type="submission" date="2015-12" db="EMBL/GenBank/DDBJ databases">
        <title>Complete genome sequences of two moderately thermophilic Paenibacillus species.</title>
        <authorList>
            <person name="Butler R.III."/>
            <person name="Wang J."/>
            <person name="Stark B.C."/>
            <person name="Pombert J.-F."/>
        </authorList>
    </citation>
    <scope>NUCLEOTIDE SEQUENCE [LARGE SCALE GENOMIC DNA]</scope>
    <source>
        <strain evidence="2">32O-Y</strain>
    </source>
</reference>
<keyword evidence="2" id="KW-1185">Reference proteome</keyword>
<dbReference type="Proteomes" id="UP000061660">
    <property type="component" value="Chromosome"/>
</dbReference>
<dbReference type="PATRIC" id="fig|162209.4.peg.3588"/>
<name>A0A0U2VK46_9BACL</name>
<sequence>MRLYKWASFLLYGTTLLANEDLWEYRPELARHSRKRYASYREAVICLRERAVRTTARESQYLTEVL</sequence>
<evidence type="ECO:0000313" key="2">
    <source>
        <dbReference type="Proteomes" id="UP000061660"/>
    </source>
</evidence>
<reference evidence="1 2" key="2">
    <citation type="journal article" date="2016" name="Genome Announc.">
        <title>Complete Genome Sequences of Two Interactive Moderate Thermophiles, Paenibacillus napthalenovorans 32O-Y and Paenibacillus sp. 32O-W.</title>
        <authorList>
            <person name="Butler R.R.III."/>
            <person name="Wang J."/>
            <person name="Stark B.C."/>
            <person name="Pombert J.F."/>
        </authorList>
    </citation>
    <scope>NUCLEOTIDE SEQUENCE [LARGE SCALE GENOMIC DNA]</scope>
    <source>
        <strain evidence="1 2">32O-Y</strain>
    </source>
</reference>
<dbReference type="EMBL" id="CP013652">
    <property type="protein sequence ID" value="ALS23715.1"/>
    <property type="molecule type" value="Genomic_DNA"/>
</dbReference>
<organism evidence="1 2">
    <name type="scientific">Paenibacillus naphthalenovorans</name>
    <dbReference type="NCBI Taxonomy" id="162209"/>
    <lineage>
        <taxon>Bacteria</taxon>
        <taxon>Bacillati</taxon>
        <taxon>Bacillota</taxon>
        <taxon>Bacilli</taxon>
        <taxon>Bacillales</taxon>
        <taxon>Paenibacillaceae</taxon>
        <taxon>Paenibacillus</taxon>
    </lineage>
</organism>
<protein>
    <submittedName>
        <fullName evidence="1">Uncharacterized protein</fullName>
    </submittedName>
</protein>
<dbReference type="STRING" id="162209.IJ22_33540"/>
<dbReference type="AlphaFoldDB" id="A0A0U2VK46"/>
<proteinExistence type="predicted"/>
<gene>
    <name evidence="1" type="ORF">IJ22_33540</name>
</gene>
<dbReference type="KEGG" id="pnp:IJ22_33540"/>
<accession>A0A0U2VK46</accession>